<evidence type="ECO:0000313" key="3">
    <source>
        <dbReference type="Proteomes" id="UP001152320"/>
    </source>
</evidence>
<protein>
    <submittedName>
        <fullName evidence="2">Uncharacterized protein</fullName>
    </submittedName>
</protein>
<dbReference type="Proteomes" id="UP001152320">
    <property type="component" value="Chromosome 22"/>
</dbReference>
<dbReference type="OrthoDB" id="5988333at2759"/>
<feature type="compositionally biased region" description="Polar residues" evidence="1">
    <location>
        <begin position="356"/>
        <end position="372"/>
    </location>
</feature>
<dbReference type="PANTHER" id="PTHR34239:SF2">
    <property type="entry name" value="TRANSPOSABLE ELEMENT P TRANSPOSASE_THAP9 CONSERVED DOMAIN-CONTAINING PROTEIN"/>
    <property type="match status" value="1"/>
</dbReference>
<feature type="compositionally biased region" description="Basic and acidic residues" evidence="1">
    <location>
        <begin position="383"/>
        <end position="393"/>
    </location>
</feature>
<sequence>MDSKPSSSNKPSVSRLSPNTDAGTAGTSSTTTTSGSGTSKVTPSVKPNVKDSTVAKTVMKNVRQKKNSPANIKDTASVAKRLDRLEGLLENFLSGFYDEDNTMGAQLPSQQNTTRLTVAERRVSADNDTEIAGFEDNPPATPLTENPKSESEGARDENIGFAARFATPADEGDNIASDLANSLNYLISTKLEDKQLTDTSELYTKPSNCHSLVVPKVNPQIWDNISPKARSLDLKIQRCQKPLVKGLTALTVSLSNKELTDLDQDALALLSNSIFEMNMLRKELIKPELQQKFSHLCKHTVKPTLWLFGDNLPKTVKDMEEEHKTVGVVRTPKINQRFNPILRLPQSDRQRYRQAGWQSTSHRSNFVPSQQPFLGVQRYPRLGYKDQTRDPRPSHNKGLKTKTTEKQFRRN</sequence>
<keyword evidence="3" id="KW-1185">Reference proteome</keyword>
<name>A0A9Q1BD16_HOLLE</name>
<feature type="compositionally biased region" description="Low complexity" evidence="1">
    <location>
        <begin position="1"/>
        <end position="39"/>
    </location>
</feature>
<dbReference type="PANTHER" id="PTHR34239">
    <property type="entry name" value="APPLE DOMAIN-CONTAINING PROTEIN"/>
    <property type="match status" value="1"/>
</dbReference>
<feature type="region of interest" description="Disordered" evidence="1">
    <location>
        <begin position="130"/>
        <end position="155"/>
    </location>
</feature>
<comment type="caution">
    <text evidence="2">The sequence shown here is derived from an EMBL/GenBank/DDBJ whole genome shotgun (WGS) entry which is preliminary data.</text>
</comment>
<dbReference type="AlphaFoldDB" id="A0A9Q1BD16"/>
<feature type="compositionally biased region" description="Basic and acidic residues" evidence="1">
    <location>
        <begin position="402"/>
        <end position="411"/>
    </location>
</feature>
<reference evidence="2" key="1">
    <citation type="submission" date="2021-10" db="EMBL/GenBank/DDBJ databases">
        <title>Tropical sea cucumber genome reveals ecological adaptation and Cuvierian tubules defense mechanism.</title>
        <authorList>
            <person name="Chen T."/>
        </authorList>
    </citation>
    <scope>NUCLEOTIDE SEQUENCE</scope>
    <source>
        <strain evidence="2">Nanhai2018</strain>
        <tissue evidence="2">Muscle</tissue>
    </source>
</reference>
<evidence type="ECO:0000256" key="1">
    <source>
        <dbReference type="SAM" id="MobiDB-lite"/>
    </source>
</evidence>
<feature type="region of interest" description="Disordered" evidence="1">
    <location>
        <begin position="349"/>
        <end position="411"/>
    </location>
</feature>
<feature type="region of interest" description="Disordered" evidence="1">
    <location>
        <begin position="1"/>
        <end position="53"/>
    </location>
</feature>
<dbReference type="EMBL" id="JAIZAY010000022">
    <property type="protein sequence ID" value="KAJ8020973.1"/>
    <property type="molecule type" value="Genomic_DNA"/>
</dbReference>
<proteinExistence type="predicted"/>
<organism evidence="2 3">
    <name type="scientific">Holothuria leucospilota</name>
    <name type="common">Black long sea cucumber</name>
    <name type="synonym">Mertensiothuria leucospilota</name>
    <dbReference type="NCBI Taxonomy" id="206669"/>
    <lineage>
        <taxon>Eukaryota</taxon>
        <taxon>Metazoa</taxon>
        <taxon>Echinodermata</taxon>
        <taxon>Eleutherozoa</taxon>
        <taxon>Echinozoa</taxon>
        <taxon>Holothuroidea</taxon>
        <taxon>Aspidochirotacea</taxon>
        <taxon>Aspidochirotida</taxon>
        <taxon>Holothuriidae</taxon>
        <taxon>Holothuria</taxon>
    </lineage>
</organism>
<evidence type="ECO:0000313" key="2">
    <source>
        <dbReference type="EMBL" id="KAJ8020973.1"/>
    </source>
</evidence>
<accession>A0A9Q1BD16</accession>
<gene>
    <name evidence="2" type="ORF">HOLleu_40717</name>
</gene>